<gene>
    <name evidence="7" type="ORF">DPF_0974</name>
</gene>
<dbReference type="PANTHER" id="PTHR37422:SF13">
    <property type="entry name" value="LIPOPOLYSACCHARIDE BIOSYNTHESIS PROTEIN PA4999-RELATED"/>
    <property type="match status" value="1"/>
</dbReference>
<dbReference type="EMBL" id="BDFE01000015">
    <property type="protein sequence ID" value="GAU08271.1"/>
    <property type="molecule type" value="Genomic_DNA"/>
</dbReference>
<dbReference type="Pfam" id="PF04932">
    <property type="entry name" value="Wzy_C"/>
    <property type="match status" value="1"/>
</dbReference>
<comment type="caution">
    <text evidence="7">The sequence shown here is derived from an EMBL/GenBank/DDBJ whole genome shotgun (WGS) entry which is preliminary data.</text>
</comment>
<dbReference type="STRING" id="1592317.DPF_0974"/>
<dbReference type="GO" id="GO:0016020">
    <property type="term" value="C:membrane"/>
    <property type="evidence" value="ECO:0007669"/>
    <property type="project" value="UniProtKB-SubCell"/>
</dbReference>
<feature type="transmembrane region" description="Helical" evidence="5">
    <location>
        <begin position="130"/>
        <end position="150"/>
    </location>
</feature>
<accession>A0A194AGR2</accession>
<sequence>MFSITKKISSLFELLKGKTWAQRAYLLMYMGFCFYILFFPIGRAFREIGEIVSVLGLITYYLLDYKNSQLKKFPLKWIYFLFWGYMLFKVFHSVDMARSWDGFETSIRKGGLLFFVGIECVRGMKDIKRFVILFCIMGFYEGLDGIYQYITGHDLFRGTAAWGSRLTGSFSTPRVGNLMALVLPPSMAVFFLWKDSWSISKKILLTGIILIPAMFIFVGAQARSGYLGYILACTVLILFFRKFSLTKATIVIALIVGALFFSSTRTSYNKVINDPRIQEIWPTAIHVFEKNPILGVGIKGFNKGFKNIGLHMPGRLNRMPHPHNIYLQFACETGIIGLGIFLGWIGSYLWWTWRKIRTGWLTSSDTTYWSLTFCLWSAYFGYTGTAISGHDFFRDWWLALSLSLLGMTVGACIAKSPEYGTNTQATQQVV</sequence>
<name>A0A194AGR2_9BACT</name>
<feature type="transmembrane region" description="Helical" evidence="5">
    <location>
        <begin position="48"/>
        <end position="65"/>
    </location>
</feature>
<evidence type="ECO:0000256" key="1">
    <source>
        <dbReference type="ARBA" id="ARBA00004141"/>
    </source>
</evidence>
<dbReference type="InterPro" id="IPR007016">
    <property type="entry name" value="O-antigen_ligase-rel_domated"/>
</dbReference>
<feature type="transmembrane region" description="Helical" evidence="5">
    <location>
        <begin position="203"/>
        <end position="220"/>
    </location>
</feature>
<keyword evidence="3 5" id="KW-1133">Transmembrane helix</keyword>
<evidence type="ECO:0000256" key="3">
    <source>
        <dbReference type="ARBA" id="ARBA00022989"/>
    </source>
</evidence>
<feature type="transmembrane region" description="Helical" evidence="5">
    <location>
        <begin position="396"/>
        <end position="414"/>
    </location>
</feature>
<evidence type="ECO:0000256" key="4">
    <source>
        <dbReference type="ARBA" id="ARBA00023136"/>
    </source>
</evidence>
<comment type="subcellular location">
    <subcellularLocation>
        <location evidence="1">Membrane</location>
        <topology evidence="1">Multi-pass membrane protein</topology>
    </subcellularLocation>
</comment>
<organism evidence="7 8">
    <name type="scientific">Desulfoplanes formicivorans</name>
    <dbReference type="NCBI Taxonomy" id="1592317"/>
    <lineage>
        <taxon>Bacteria</taxon>
        <taxon>Pseudomonadati</taxon>
        <taxon>Thermodesulfobacteriota</taxon>
        <taxon>Desulfovibrionia</taxon>
        <taxon>Desulfovibrionales</taxon>
        <taxon>Desulfoplanaceae</taxon>
        <taxon>Desulfoplanes</taxon>
    </lineage>
</organism>
<feature type="transmembrane region" description="Helical" evidence="5">
    <location>
        <begin position="24"/>
        <end position="42"/>
    </location>
</feature>
<evidence type="ECO:0000256" key="2">
    <source>
        <dbReference type="ARBA" id="ARBA00022692"/>
    </source>
</evidence>
<evidence type="ECO:0000313" key="7">
    <source>
        <dbReference type="EMBL" id="GAU08271.1"/>
    </source>
</evidence>
<keyword evidence="4 5" id="KW-0472">Membrane</keyword>
<keyword evidence="8" id="KW-1185">Reference proteome</keyword>
<feature type="transmembrane region" description="Helical" evidence="5">
    <location>
        <begin position="325"/>
        <end position="345"/>
    </location>
</feature>
<evidence type="ECO:0000256" key="5">
    <source>
        <dbReference type="SAM" id="Phobius"/>
    </source>
</evidence>
<feature type="transmembrane region" description="Helical" evidence="5">
    <location>
        <begin position="250"/>
        <end position="268"/>
    </location>
</feature>
<proteinExistence type="predicted"/>
<dbReference type="RefSeq" id="WP_069857774.1">
    <property type="nucleotide sequence ID" value="NZ_BDFE01000015.1"/>
</dbReference>
<protein>
    <recommendedName>
        <fullName evidence="6">O-antigen ligase-related domain-containing protein</fullName>
    </recommendedName>
</protein>
<dbReference type="InterPro" id="IPR051533">
    <property type="entry name" value="WaaL-like"/>
</dbReference>
<evidence type="ECO:0000313" key="8">
    <source>
        <dbReference type="Proteomes" id="UP000095200"/>
    </source>
</evidence>
<dbReference type="PANTHER" id="PTHR37422">
    <property type="entry name" value="TEICHURONIC ACID BIOSYNTHESIS PROTEIN TUAE"/>
    <property type="match status" value="1"/>
</dbReference>
<dbReference type="OrthoDB" id="5447433at2"/>
<feature type="transmembrane region" description="Helical" evidence="5">
    <location>
        <begin position="226"/>
        <end position="243"/>
    </location>
</feature>
<feature type="transmembrane region" description="Helical" evidence="5">
    <location>
        <begin position="170"/>
        <end position="191"/>
    </location>
</feature>
<evidence type="ECO:0000259" key="6">
    <source>
        <dbReference type="Pfam" id="PF04932"/>
    </source>
</evidence>
<feature type="domain" description="O-antigen ligase-related" evidence="6">
    <location>
        <begin position="210"/>
        <end position="342"/>
    </location>
</feature>
<feature type="transmembrane region" description="Helical" evidence="5">
    <location>
        <begin position="77"/>
        <end position="94"/>
    </location>
</feature>
<reference evidence="8" key="1">
    <citation type="submission" date="2016-06" db="EMBL/GenBank/DDBJ databases">
        <title>Draft genome sequence of Desulfoplanes formicivorans strain Pf12B.</title>
        <authorList>
            <person name="Watanabe M."/>
            <person name="Kojima H."/>
            <person name="Fukui M."/>
        </authorList>
    </citation>
    <scope>NUCLEOTIDE SEQUENCE [LARGE SCALE GENOMIC DNA]</scope>
    <source>
        <strain evidence="8">Pf12B</strain>
    </source>
</reference>
<dbReference type="AlphaFoldDB" id="A0A194AGR2"/>
<feature type="transmembrane region" description="Helical" evidence="5">
    <location>
        <begin position="366"/>
        <end position="384"/>
    </location>
</feature>
<keyword evidence="2 5" id="KW-0812">Transmembrane</keyword>
<dbReference type="Proteomes" id="UP000095200">
    <property type="component" value="Unassembled WGS sequence"/>
</dbReference>